<feature type="transmembrane region" description="Helical" evidence="2">
    <location>
        <begin position="224"/>
        <end position="245"/>
    </location>
</feature>
<dbReference type="PANTHER" id="PTHR43317:SF1">
    <property type="entry name" value="THERMOSPERMINE SYNTHASE ACAULIS5"/>
    <property type="match status" value="1"/>
</dbReference>
<gene>
    <name evidence="3" type="ORF">V5E97_03800</name>
</gene>
<feature type="transmembrane region" description="Helical" evidence="2">
    <location>
        <begin position="53"/>
        <end position="76"/>
    </location>
</feature>
<dbReference type="SUPFAM" id="SSF53335">
    <property type="entry name" value="S-adenosyl-L-methionine-dependent methyltransferases"/>
    <property type="match status" value="1"/>
</dbReference>
<keyword evidence="2" id="KW-0812">Transmembrane</keyword>
<dbReference type="PANTHER" id="PTHR43317">
    <property type="entry name" value="THERMOSPERMINE SYNTHASE ACAULIS5"/>
    <property type="match status" value="1"/>
</dbReference>
<feature type="transmembrane region" description="Helical" evidence="2">
    <location>
        <begin position="29"/>
        <end position="47"/>
    </location>
</feature>
<dbReference type="GO" id="GO:0006596">
    <property type="term" value="P:polyamine biosynthetic process"/>
    <property type="evidence" value="ECO:0007669"/>
    <property type="project" value="UniProtKB-KW"/>
</dbReference>
<dbReference type="EMBL" id="CP155447">
    <property type="protein sequence ID" value="XBH05155.1"/>
    <property type="molecule type" value="Genomic_DNA"/>
</dbReference>
<keyword evidence="2" id="KW-1133">Transmembrane helix</keyword>
<dbReference type="Gene3D" id="3.40.50.150">
    <property type="entry name" value="Vaccinia Virus protein VP39"/>
    <property type="match status" value="1"/>
</dbReference>
<accession>A0AAU7CIS2</accession>
<feature type="transmembrane region" description="Helical" evidence="2">
    <location>
        <begin position="609"/>
        <end position="630"/>
    </location>
</feature>
<feature type="transmembrane region" description="Helical" evidence="2">
    <location>
        <begin position="202"/>
        <end position="217"/>
    </location>
</feature>
<dbReference type="Pfam" id="PF01564">
    <property type="entry name" value="Spermine_synth"/>
    <property type="match status" value="1"/>
</dbReference>
<dbReference type="RefSeq" id="WP_406697958.1">
    <property type="nucleotide sequence ID" value="NZ_CP155447.1"/>
</dbReference>
<proteinExistence type="predicted"/>
<evidence type="ECO:0008006" key="4">
    <source>
        <dbReference type="Google" id="ProtNLM"/>
    </source>
</evidence>
<sequence>MPSDMSELAASGTGNGPSPWNVRRAYAELFLISFVILFFELACIRWFGSTVVFLTFFTNLVLMACFLGMSVGCLAASRKRDMVNAVIPLMLLAVGLSYAVLWGYNTFGQVTIDVGGQESPQQVFFGTESRPKDPSQFVIPIEAVAAVFFVLITLAFVGLGQAMGRRFNAIPNRVLAYSADIVGSLTGIVAFGAVSYARLPPLFWFAVAAGLCLVFVTRHRRLQAVAYVSLLSLVGGMAFLTDTWAETTWSPYYKVQYEKNSRYIFVNNIMHQGMLRVRGAGSAYALPYLLDRDAGGPPFEDVLVIGAGSGNDVQAALMHGAKHVDAVEIDPRINEIGRESHPDRPYKDPRVSIHLDDGRSFLHKTERKYDLVVYALLDSLSLHSGYSSLRLESFLFTEQAFRDIKARLKPGGVFAMYNFYRQGWVVGRLERMAEKVFGAKPLVFSLPYKEKITPGDSQGMHITFLLAENPPTTVLDKVRQAFREKRFFWSHRAPGYNESINAYAPEPPVSYGTSRDDWQQIGPTEVEARQDDQLPSDDWPFLYLRSPVIPGLNLRGMLIVAVLSLAILGLFAPVRTVRPNGQMFFLGAGFMLLETKGVVHMALLFGSTWVVNSIVFFSILVMILASNLVVLALKPRRLWPAYTLLVAALLVNALVPVQYFLTLPDNVRIVVSCGVVFVPIFFAGMIFATSFRDSTRPDVDFGSNIGGAILGGLCENLSLVVGFNNLLLVAVAFYLLSAWLRPRAPIGSN</sequence>
<feature type="transmembrane region" description="Helical" evidence="2">
    <location>
        <begin position="642"/>
        <end position="661"/>
    </location>
</feature>
<evidence type="ECO:0000256" key="1">
    <source>
        <dbReference type="ARBA" id="ARBA00023115"/>
    </source>
</evidence>
<dbReference type="CDD" id="cd02440">
    <property type="entry name" value="AdoMet_MTases"/>
    <property type="match status" value="1"/>
</dbReference>
<protein>
    <recommendedName>
        <fullName evidence="4">Spermidine synthase</fullName>
    </recommendedName>
</protein>
<feature type="transmembrane region" description="Helical" evidence="2">
    <location>
        <begin position="552"/>
        <end position="572"/>
    </location>
</feature>
<feature type="transmembrane region" description="Helical" evidence="2">
    <location>
        <begin position="667"/>
        <end position="688"/>
    </location>
</feature>
<evidence type="ECO:0000313" key="3">
    <source>
        <dbReference type="EMBL" id="XBH05155.1"/>
    </source>
</evidence>
<name>A0AAU7CIS2_9BACT</name>
<dbReference type="InterPro" id="IPR029063">
    <property type="entry name" value="SAM-dependent_MTases_sf"/>
</dbReference>
<keyword evidence="1" id="KW-0620">Polyamine biosynthesis</keyword>
<keyword evidence="2" id="KW-0472">Membrane</keyword>
<organism evidence="3">
    <name type="scientific">Singulisphaera sp. Ch08</name>
    <dbReference type="NCBI Taxonomy" id="3120278"/>
    <lineage>
        <taxon>Bacteria</taxon>
        <taxon>Pseudomonadati</taxon>
        <taxon>Planctomycetota</taxon>
        <taxon>Planctomycetia</taxon>
        <taxon>Isosphaerales</taxon>
        <taxon>Isosphaeraceae</taxon>
        <taxon>Singulisphaera</taxon>
    </lineage>
</organism>
<feature type="transmembrane region" description="Helical" evidence="2">
    <location>
        <begin position="83"/>
        <end position="104"/>
    </location>
</feature>
<feature type="transmembrane region" description="Helical" evidence="2">
    <location>
        <begin position="174"/>
        <end position="196"/>
    </location>
</feature>
<reference evidence="3" key="1">
    <citation type="submission" date="2024-05" db="EMBL/GenBank/DDBJ databases">
        <title>Planctomycetes of the genus Singulisphaera possess chitinolytic capabilities.</title>
        <authorList>
            <person name="Ivanova A."/>
        </authorList>
    </citation>
    <scope>NUCLEOTIDE SEQUENCE</scope>
    <source>
        <strain evidence="3">Ch08T</strain>
    </source>
</reference>
<feature type="transmembrane region" description="Helical" evidence="2">
    <location>
        <begin position="137"/>
        <end position="162"/>
    </location>
</feature>
<dbReference type="AlphaFoldDB" id="A0AAU7CIS2"/>
<feature type="transmembrane region" description="Helical" evidence="2">
    <location>
        <begin position="719"/>
        <end position="740"/>
    </location>
</feature>
<evidence type="ECO:0000256" key="2">
    <source>
        <dbReference type="SAM" id="Phobius"/>
    </source>
</evidence>